<keyword evidence="6" id="KW-1133">Transmembrane helix</keyword>
<keyword evidence="9" id="KW-1185">Reference proteome</keyword>
<feature type="domain" description="Cadherin" evidence="7">
    <location>
        <begin position="464"/>
        <end position="582"/>
    </location>
</feature>
<evidence type="ECO:0000256" key="6">
    <source>
        <dbReference type="SAM" id="Phobius"/>
    </source>
</evidence>
<dbReference type="GO" id="GO:0008013">
    <property type="term" value="F:beta-catenin binding"/>
    <property type="evidence" value="ECO:0007669"/>
    <property type="project" value="TreeGrafter"/>
</dbReference>
<dbReference type="GO" id="GO:0016342">
    <property type="term" value="C:catenin complex"/>
    <property type="evidence" value="ECO:0007669"/>
    <property type="project" value="TreeGrafter"/>
</dbReference>
<feature type="domain" description="Cadherin" evidence="7">
    <location>
        <begin position="360"/>
        <end position="462"/>
    </location>
</feature>
<proteinExistence type="predicted"/>
<organism evidence="8 9">
    <name type="scientific">Littorina saxatilis</name>
    <dbReference type="NCBI Taxonomy" id="31220"/>
    <lineage>
        <taxon>Eukaryota</taxon>
        <taxon>Metazoa</taxon>
        <taxon>Spiralia</taxon>
        <taxon>Lophotrochozoa</taxon>
        <taxon>Mollusca</taxon>
        <taxon>Gastropoda</taxon>
        <taxon>Caenogastropoda</taxon>
        <taxon>Littorinimorpha</taxon>
        <taxon>Littorinoidea</taxon>
        <taxon>Littorinidae</taxon>
        <taxon>Littorina</taxon>
    </lineage>
</organism>
<feature type="domain" description="Cadherin" evidence="7">
    <location>
        <begin position="255"/>
        <end position="359"/>
    </location>
</feature>
<dbReference type="GO" id="GO:0005509">
    <property type="term" value="F:calcium ion binding"/>
    <property type="evidence" value="ECO:0007669"/>
    <property type="project" value="UniProtKB-UniRule"/>
</dbReference>
<dbReference type="InterPro" id="IPR002126">
    <property type="entry name" value="Cadherin-like_dom"/>
</dbReference>
<dbReference type="InterPro" id="IPR039808">
    <property type="entry name" value="Cadherin"/>
</dbReference>
<reference evidence="8 9" key="1">
    <citation type="submission" date="2024-02" db="EMBL/GenBank/DDBJ databases">
        <title>Chromosome-scale genome assembly of the rough periwinkle Littorina saxatilis.</title>
        <authorList>
            <person name="De Jode A."/>
            <person name="Faria R."/>
            <person name="Formenti G."/>
            <person name="Sims Y."/>
            <person name="Smith T.P."/>
            <person name="Tracey A."/>
            <person name="Wood J.M.D."/>
            <person name="Zagrodzka Z.B."/>
            <person name="Johannesson K."/>
            <person name="Butlin R.K."/>
            <person name="Leder E.H."/>
        </authorList>
    </citation>
    <scope>NUCLEOTIDE SEQUENCE [LARGE SCALE GENOMIC DNA]</scope>
    <source>
        <strain evidence="8">Snail1</strain>
        <tissue evidence="8">Muscle</tissue>
    </source>
</reference>
<dbReference type="SUPFAM" id="SSF49313">
    <property type="entry name" value="Cadherin-like"/>
    <property type="match status" value="4"/>
</dbReference>
<keyword evidence="3 5" id="KW-0106">Calcium</keyword>
<feature type="domain" description="Cadherin" evidence="7">
    <location>
        <begin position="156"/>
        <end position="254"/>
    </location>
</feature>
<evidence type="ECO:0000313" key="8">
    <source>
        <dbReference type="EMBL" id="KAK7091342.1"/>
    </source>
</evidence>
<accession>A0AAN9AQM5</accession>
<dbReference type="EMBL" id="JBAMIC010000022">
    <property type="protein sequence ID" value="KAK7091342.1"/>
    <property type="molecule type" value="Genomic_DNA"/>
</dbReference>
<keyword evidence="4 6" id="KW-0472">Membrane</keyword>
<dbReference type="PANTHER" id="PTHR24027:SF438">
    <property type="entry name" value="CADHERIN 23"/>
    <property type="match status" value="1"/>
</dbReference>
<dbReference type="PROSITE" id="PS50268">
    <property type="entry name" value="CADHERIN_2"/>
    <property type="match status" value="4"/>
</dbReference>
<evidence type="ECO:0000256" key="1">
    <source>
        <dbReference type="ARBA" id="ARBA00004370"/>
    </source>
</evidence>
<dbReference type="GO" id="GO:0016477">
    <property type="term" value="P:cell migration"/>
    <property type="evidence" value="ECO:0007669"/>
    <property type="project" value="TreeGrafter"/>
</dbReference>
<feature type="transmembrane region" description="Helical" evidence="6">
    <location>
        <begin position="599"/>
        <end position="621"/>
    </location>
</feature>
<name>A0AAN9AQM5_9CAEN</name>
<evidence type="ECO:0000313" key="9">
    <source>
        <dbReference type="Proteomes" id="UP001374579"/>
    </source>
</evidence>
<comment type="caution">
    <text evidence="8">The sequence shown here is derived from an EMBL/GenBank/DDBJ whole genome shotgun (WGS) entry which is preliminary data.</text>
</comment>
<dbReference type="PANTHER" id="PTHR24027">
    <property type="entry name" value="CADHERIN-23"/>
    <property type="match status" value="1"/>
</dbReference>
<evidence type="ECO:0000256" key="2">
    <source>
        <dbReference type="ARBA" id="ARBA00022737"/>
    </source>
</evidence>
<comment type="subcellular location">
    <subcellularLocation>
        <location evidence="1">Membrane</location>
    </subcellularLocation>
</comment>
<dbReference type="GO" id="GO:0045296">
    <property type="term" value="F:cadherin binding"/>
    <property type="evidence" value="ECO:0007669"/>
    <property type="project" value="TreeGrafter"/>
</dbReference>
<dbReference type="CDD" id="cd11304">
    <property type="entry name" value="Cadherin_repeat"/>
    <property type="match status" value="3"/>
</dbReference>
<evidence type="ECO:0000256" key="4">
    <source>
        <dbReference type="ARBA" id="ARBA00023136"/>
    </source>
</evidence>
<evidence type="ECO:0000256" key="5">
    <source>
        <dbReference type="PROSITE-ProRule" id="PRU00043"/>
    </source>
</evidence>
<dbReference type="InterPro" id="IPR015919">
    <property type="entry name" value="Cadherin-like_sf"/>
</dbReference>
<dbReference type="GO" id="GO:0007156">
    <property type="term" value="P:homophilic cell adhesion via plasma membrane adhesion molecules"/>
    <property type="evidence" value="ECO:0007669"/>
    <property type="project" value="InterPro"/>
</dbReference>
<dbReference type="Proteomes" id="UP001374579">
    <property type="component" value="Unassembled WGS sequence"/>
</dbReference>
<keyword evidence="2" id="KW-0677">Repeat</keyword>
<gene>
    <name evidence="8" type="ORF">V1264_009036</name>
</gene>
<protein>
    <recommendedName>
        <fullName evidence="7">Cadherin domain-containing protein</fullName>
    </recommendedName>
</protein>
<evidence type="ECO:0000256" key="3">
    <source>
        <dbReference type="ARBA" id="ARBA00022837"/>
    </source>
</evidence>
<dbReference type="AlphaFoldDB" id="A0AAN9AQM5"/>
<dbReference type="PRINTS" id="PR00205">
    <property type="entry name" value="CADHERIN"/>
</dbReference>
<dbReference type="Gene3D" id="2.60.40.60">
    <property type="entry name" value="Cadherins"/>
    <property type="match status" value="4"/>
</dbReference>
<sequence>MDGTKLYFFLGLYGIAIVCGVHCSIRVELQTPTKTGTSTTLHENTYGQTTLAIVRCVDDSNITVTGCRCNLNRTGQVDGVFDVWIFPSQNGTDHGYKAYFLGTAKATSSLKYDKVKSYTLQIFCVTSSGGNGETASANLEVDILPNQQPLIPEYPTVTTTPINASSNTLVGRIVYQVNATDPENDALRYSMTQIPDDNFLTIGASDGIIRTAVDTRKIPTDSIVCTVSVTDGKNTVNDFSVTIKFKNINTRPEITYLPHSISVKEDAIVGLLLTTLTLRDTTPQPNNTVLETYCVVEPAAESSKFTYKSETQQLKLWAPLDFEKTDKYLITCTVFDGFLSSEGDVLTVHVINVNEAPVFSATTYFCTLSESRSGVSTCHLGLTVTDPDQDAIPTLKLLPGNSSERFRYDRTADTLTFDVDYDVDKMPTKATITIHAMDNHGANSTAKIEVSIQDANDNTCDFGLTRAAQATVNQSSVPGTLISLSASDGDLTSPNNAVTYEMVSCLPKEGENYISVFGSGEIKYINLIPETEHGKSYIVKVRCKDGGTPPRSATPTVQISYLTTPTTTTTTTSTTTTTTPTTTIPTTATEKSVWDIESFVAVFSLLMVLTLALILLGVWYFCCKTGRMAWCMHKHQQPMYDPYPYSQRTYQ</sequence>
<evidence type="ECO:0000259" key="7">
    <source>
        <dbReference type="PROSITE" id="PS50268"/>
    </source>
</evidence>
<keyword evidence="6" id="KW-0812">Transmembrane</keyword>
<dbReference type="SMART" id="SM00112">
    <property type="entry name" value="CA"/>
    <property type="match status" value="4"/>
</dbReference>